<reference evidence="1" key="1">
    <citation type="submission" date="2021-06" db="EMBL/GenBank/DDBJ databases">
        <authorList>
            <person name="Kallberg Y."/>
            <person name="Tangrot J."/>
            <person name="Rosling A."/>
        </authorList>
    </citation>
    <scope>NUCLEOTIDE SEQUENCE</scope>
    <source>
        <strain evidence="1">MA461A</strain>
    </source>
</reference>
<accession>A0ACA9SQN0</accession>
<evidence type="ECO:0000313" key="2">
    <source>
        <dbReference type="Proteomes" id="UP000789920"/>
    </source>
</evidence>
<organism evidence="1 2">
    <name type="scientific">Racocetra persica</name>
    <dbReference type="NCBI Taxonomy" id="160502"/>
    <lineage>
        <taxon>Eukaryota</taxon>
        <taxon>Fungi</taxon>
        <taxon>Fungi incertae sedis</taxon>
        <taxon>Mucoromycota</taxon>
        <taxon>Glomeromycotina</taxon>
        <taxon>Glomeromycetes</taxon>
        <taxon>Diversisporales</taxon>
        <taxon>Gigasporaceae</taxon>
        <taxon>Racocetra</taxon>
    </lineage>
</organism>
<proteinExistence type="predicted"/>
<comment type="caution">
    <text evidence="1">The sequence shown here is derived from an EMBL/GenBank/DDBJ whole genome shotgun (WGS) entry which is preliminary data.</text>
</comment>
<gene>
    <name evidence="1" type="ORF">RPERSI_LOCUS34184</name>
</gene>
<dbReference type="Proteomes" id="UP000789920">
    <property type="component" value="Unassembled WGS sequence"/>
</dbReference>
<protein>
    <submittedName>
        <fullName evidence="1">24654_t:CDS:1</fullName>
    </submittedName>
</protein>
<evidence type="ECO:0000313" key="1">
    <source>
        <dbReference type="EMBL" id="CAG8846522.1"/>
    </source>
</evidence>
<sequence>AVVAAGVITDESPSLKLEQSLMSCRRWCRSLSMDFVAFDLNILAQEFQESISFVTLDFERVY</sequence>
<name>A0ACA9SQN0_9GLOM</name>
<feature type="non-terminal residue" evidence="1">
    <location>
        <position position="1"/>
    </location>
</feature>
<keyword evidence="2" id="KW-1185">Reference proteome</keyword>
<dbReference type="EMBL" id="CAJVQC010151672">
    <property type="protein sequence ID" value="CAG8846522.1"/>
    <property type="molecule type" value="Genomic_DNA"/>
</dbReference>